<gene>
    <name evidence="1" type="ORF">GCM10007874_10860</name>
</gene>
<keyword evidence="2" id="KW-1185">Reference proteome</keyword>
<comment type="caution">
    <text evidence="1">The sequence shown here is derived from an EMBL/GenBank/DDBJ whole genome shotgun (WGS) entry which is preliminary data.</text>
</comment>
<accession>A0ABQ6CGU7</accession>
<proteinExistence type="predicted"/>
<protein>
    <recommendedName>
        <fullName evidence="3">Nucleotidyl transferase AbiEii toxin, Type IV TA system</fullName>
    </recommendedName>
</protein>
<organism evidence="1 2">
    <name type="scientific">Labrys miyagiensis</name>
    <dbReference type="NCBI Taxonomy" id="346912"/>
    <lineage>
        <taxon>Bacteria</taxon>
        <taxon>Pseudomonadati</taxon>
        <taxon>Pseudomonadota</taxon>
        <taxon>Alphaproteobacteria</taxon>
        <taxon>Hyphomicrobiales</taxon>
        <taxon>Xanthobacteraceae</taxon>
        <taxon>Labrys</taxon>
    </lineage>
</organism>
<dbReference type="Proteomes" id="UP001156882">
    <property type="component" value="Unassembled WGS sequence"/>
</dbReference>
<name>A0ABQ6CGU7_9HYPH</name>
<reference evidence="2" key="1">
    <citation type="journal article" date="2019" name="Int. J. Syst. Evol. Microbiol.">
        <title>The Global Catalogue of Microorganisms (GCM) 10K type strain sequencing project: providing services to taxonomists for standard genome sequencing and annotation.</title>
        <authorList>
            <consortium name="The Broad Institute Genomics Platform"/>
            <consortium name="The Broad Institute Genome Sequencing Center for Infectious Disease"/>
            <person name="Wu L."/>
            <person name="Ma J."/>
        </authorList>
    </citation>
    <scope>NUCLEOTIDE SEQUENCE [LARGE SCALE GENOMIC DNA]</scope>
    <source>
        <strain evidence="2">NBRC 101365</strain>
    </source>
</reference>
<evidence type="ECO:0000313" key="1">
    <source>
        <dbReference type="EMBL" id="GLS18070.1"/>
    </source>
</evidence>
<evidence type="ECO:0000313" key="2">
    <source>
        <dbReference type="Proteomes" id="UP001156882"/>
    </source>
</evidence>
<sequence length="152" mass="16896">MTGTGMDTPNVVIFNFLSKLPVTIARDIQFQVLLHAFDMQPALHLDFVAILDSKLVKSTGLEMFSSTLKVVGVTEYVLGRTVTDGPRNEVNLKILAARLPDDPIAQKIALGQGLRARHFEAAFHSWRGLRDAALSQMQLSDFETRCLLERLS</sequence>
<dbReference type="EMBL" id="BSPC01000008">
    <property type="protein sequence ID" value="GLS18070.1"/>
    <property type="molecule type" value="Genomic_DNA"/>
</dbReference>
<evidence type="ECO:0008006" key="3">
    <source>
        <dbReference type="Google" id="ProtNLM"/>
    </source>
</evidence>